<dbReference type="SMART" id="SM00499">
    <property type="entry name" value="AAI"/>
    <property type="match status" value="1"/>
</dbReference>
<evidence type="ECO:0000313" key="8">
    <source>
        <dbReference type="Proteomes" id="UP001163823"/>
    </source>
</evidence>
<evidence type="ECO:0000256" key="5">
    <source>
        <dbReference type="SAM" id="SignalP"/>
    </source>
</evidence>
<sequence>MRNSKMKGVAMAFVLIVLAIELLLVEPGQAITCQQVDSLLSPCTAYLTGGGSPSHECCSGLKTLKNLSPYTADRRQACECLKAAASSYPNSREDLGSSPPPSLSCRNGSAC</sequence>
<dbReference type="PANTHER" id="PTHR33076">
    <property type="entry name" value="NON-SPECIFIC LIPID-TRANSFER PROTEIN 2-RELATED"/>
    <property type="match status" value="1"/>
</dbReference>
<gene>
    <name evidence="7" type="ORF">O6P43_021009</name>
</gene>
<dbReference type="Proteomes" id="UP001163823">
    <property type="component" value="Chromosome 8"/>
</dbReference>
<keyword evidence="2" id="KW-1015">Disulfide bond</keyword>
<feature type="signal peptide" evidence="5">
    <location>
        <begin position="1"/>
        <end position="30"/>
    </location>
</feature>
<dbReference type="Pfam" id="PF00234">
    <property type="entry name" value="Tryp_alpha_amyl"/>
    <property type="match status" value="1"/>
</dbReference>
<dbReference type="InterPro" id="IPR016140">
    <property type="entry name" value="Bifunc_inhib/LTP/seed_store"/>
</dbReference>
<dbReference type="Gene3D" id="1.10.110.10">
    <property type="entry name" value="Plant lipid-transfer and hydrophobic proteins"/>
    <property type="match status" value="1"/>
</dbReference>
<feature type="chain" id="PRO_5042069133" description="Non-specific lipid-transfer protein" evidence="5">
    <location>
        <begin position="31"/>
        <end position="111"/>
    </location>
</feature>
<dbReference type="KEGG" id="qsa:O6P43_021009"/>
<dbReference type="GO" id="GO:0008289">
    <property type="term" value="F:lipid binding"/>
    <property type="evidence" value="ECO:0007669"/>
    <property type="project" value="UniProtKB-KW"/>
</dbReference>
<feature type="region of interest" description="Disordered" evidence="4">
    <location>
        <begin position="86"/>
        <end position="111"/>
    </location>
</feature>
<evidence type="ECO:0000256" key="1">
    <source>
        <dbReference type="ARBA" id="ARBA00009748"/>
    </source>
</evidence>
<protein>
    <recommendedName>
        <fullName evidence="3">Non-specific lipid-transfer protein</fullName>
    </recommendedName>
</protein>
<dbReference type="EMBL" id="JARAOO010000008">
    <property type="protein sequence ID" value="KAJ7960588.1"/>
    <property type="molecule type" value="Genomic_DNA"/>
</dbReference>
<evidence type="ECO:0000259" key="6">
    <source>
        <dbReference type="SMART" id="SM00499"/>
    </source>
</evidence>
<organism evidence="7 8">
    <name type="scientific">Quillaja saponaria</name>
    <name type="common">Soap bark tree</name>
    <dbReference type="NCBI Taxonomy" id="32244"/>
    <lineage>
        <taxon>Eukaryota</taxon>
        <taxon>Viridiplantae</taxon>
        <taxon>Streptophyta</taxon>
        <taxon>Embryophyta</taxon>
        <taxon>Tracheophyta</taxon>
        <taxon>Spermatophyta</taxon>
        <taxon>Magnoliopsida</taxon>
        <taxon>eudicotyledons</taxon>
        <taxon>Gunneridae</taxon>
        <taxon>Pentapetalae</taxon>
        <taxon>rosids</taxon>
        <taxon>fabids</taxon>
        <taxon>Fabales</taxon>
        <taxon>Quillajaceae</taxon>
        <taxon>Quillaja</taxon>
    </lineage>
</organism>
<evidence type="ECO:0000256" key="4">
    <source>
        <dbReference type="SAM" id="MobiDB-lite"/>
    </source>
</evidence>
<dbReference type="InterPro" id="IPR036312">
    <property type="entry name" value="Bifun_inhib/LTP/seed_sf"/>
</dbReference>
<keyword evidence="3" id="KW-0446">Lipid-binding</keyword>
<proteinExistence type="inferred from homology"/>
<dbReference type="CDD" id="cd01960">
    <property type="entry name" value="nsLTP1"/>
    <property type="match status" value="1"/>
</dbReference>
<comment type="caution">
    <text evidence="7">The sequence shown here is derived from an EMBL/GenBank/DDBJ whole genome shotgun (WGS) entry which is preliminary data.</text>
</comment>
<dbReference type="AlphaFoldDB" id="A0AAD7LM13"/>
<dbReference type="PRINTS" id="PR00382">
    <property type="entry name" value="LIPIDTRNSFER"/>
</dbReference>
<accession>A0AAD7LM13</accession>
<keyword evidence="5" id="KW-0732">Signal</keyword>
<dbReference type="GO" id="GO:0006869">
    <property type="term" value="P:lipid transport"/>
    <property type="evidence" value="ECO:0007669"/>
    <property type="project" value="InterPro"/>
</dbReference>
<dbReference type="InterPro" id="IPR000528">
    <property type="entry name" value="Plant_nsLTP"/>
</dbReference>
<keyword evidence="8" id="KW-1185">Reference proteome</keyword>
<evidence type="ECO:0000313" key="7">
    <source>
        <dbReference type="EMBL" id="KAJ7960588.1"/>
    </source>
</evidence>
<dbReference type="SUPFAM" id="SSF47699">
    <property type="entry name" value="Bifunctional inhibitor/lipid-transfer protein/seed storage 2S albumin"/>
    <property type="match status" value="1"/>
</dbReference>
<evidence type="ECO:0000256" key="2">
    <source>
        <dbReference type="ARBA" id="ARBA00023157"/>
    </source>
</evidence>
<evidence type="ECO:0000256" key="3">
    <source>
        <dbReference type="RuleBase" id="RU000628"/>
    </source>
</evidence>
<feature type="domain" description="Bifunctional inhibitor/plant lipid transfer protein/seed storage helical" evidence="6">
    <location>
        <begin position="33"/>
        <end position="111"/>
    </location>
</feature>
<comment type="function">
    <text evidence="3">Plant non-specific lipid-transfer proteins transfer phospholipids as well as galactolipids across membranes. May play a role in wax or cutin deposition in the cell walls of expanding epidermal cells and certain secretory tissues.</text>
</comment>
<comment type="similarity">
    <text evidence="1 3">Belongs to the plant LTP family.</text>
</comment>
<keyword evidence="3" id="KW-0813">Transport</keyword>
<reference evidence="7" key="1">
    <citation type="journal article" date="2023" name="Science">
        <title>Elucidation of the pathway for biosynthesis of saponin adjuvants from the soapbark tree.</title>
        <authorList>
            <person name="Reed J."/>
            <person name="Orme A."/>
            <person name="El-Demerdash A."/>
            <person name="Owen C."/>
            <person name="Martin L.B.B."/>
            <person name="Misra R.C."/>
            <person name="Kikuchi S."/>
            <person name="Rejzek M."/>
            <person name="Martin A.C."/>
            <person name="Harkess A."/>
            <person name="Leebens-Mack J."/>
            <person name="Louveau T."/>
            <person name="Stephenson M.J."/>
            <person name="Osbourn A."/>
        </authorList>
    </citation>
    <scope>NUCLEOTIDE SEQUENCE</scope>
    <source>
        <strain evidence="7">S10</strain>
    </source>
</reference>
<name>A0AAD7LM13_QUISA</name>